<dbReference type="PROSITE" id="PS51257">
    <property type="entry name" value="PROKAR_LIPOPROTEIN"/>
    <property type="match status" value="1"/>
</dbReference>
<dbReference type="PATRIC" id="fig|104102.12.peg.3356"/>
<dbReference type="InterPro" id="IPR010258">
    <property type="entry name" value="Conjugal_tfr_TrbG/VirB9/CagX"/>
</dbReference>
<evidence type="ECO:0000256" key="2">
    <source>
        <dbReference type="ARBA" id="ARBA00022729"/>
    </source>
</evidence>
<dbReference type="CDD" id="cd06911">
    <property type="entry name" value="VirB9_CagX_TrbG"/>
    <property type="match status" value="1"/>
</dbReference>
<accession>A0A149U286</accession>
<feature type="signal peptide" evidence="4">
    <location>
        <begin position="1"/>
        <end position="17"/>
    </location>
</feature>
<evidence type="ECO:0000313" key="6">
    <source>
        <dbReference type="Proteomes" id="UP000075411"/>
    </source>
</evidence>
<feature type="region of interest" description="Disordered" evidence="3">
    <location>
        <begin position="70"/>
        <end position="113"/>
    </location>
</feature>
<dbReference type="EMBL" id="LHZT01000104">
    <property type="protein sequence ID" value="KXV59531.1"/>
    <property type="molecule type" value="Genomic_DNA"/>
</dbReference>
<evidence type="ECO:0000256" key="4">
    <source>
        <dbReference type="SAM" id="SignalP"/>
    </source>
</evidence>
<evidence type="ECO:0000313" key="5">
    <source>
        <dbReference type="EMBL" id="KXV59531.1"/>
    </source>
</evidence>
<protein>
    <submittedName>
        <fullName evidence="5">Conjugal transfer protein TrbG</fullName>
    </submittedName>
</protein>
<dbReference type="OrthoDB" id="9815808at2"/>
<feature type="chain" id="PRO_5007556247" evidence="4">
    <location>
        <begin position="18"/>
        <end position="339"/>
    </location>
</feature>
<dbReference type="AlphaFoldDB" id="A0A149U286"/>
<dbReference type="InterPro" id="IPR038161">
    <property type="entry name" value="VirB9/CagX/TrbG_C_sf"/>
</dbReference>
<organism evidence="5 6">
    <name type="scientific">Acetobacter tropicalis</name>
    <dbReference type="NCBI Taxonomy" id="104102"/>
    <lineage>
        <taxon>Bacteria</taxon>
        <taxon>Pseudomonadati</taxon>
        <taxon>Pseudomonadota</taxon>
        <taxon>Alphaproteobacteria</taxon>
        <taxon>Acetobacterales</taxon>
        <taxon>Acetobacteraceae</taxon>
        <taxon>Acetobacter</taxon>
    </lineage>
</organism>
<reference evidence="5 6" key="1">
    <citation type="submission" date="2015-06" db="EMBL/GenBank/DDBJ databases">
        <title>Improved classification and identification of acetic acid bacteria using matrix-assisted laser desorption/ionization time-of-flight mass spectrometry; Gluconobacter nephelii and Gluconobacter uchimurae are later heterotypic synonyms of Gluconobacter japonicus and Gluconobacter oxydans, respectively.</title>
        <authorList>
            <person name="Li L."/>
            <person name="Cleenwerck I."/>
            <person name="De Vuyst L."/>
            <person name="Vandamme P."/>
        </authorList>
    </citation>
    <scope>NUCLEOTIDE SEQUENCE [LARGE SCALE GENOMIC DNA]</scope>
    <source>
        <strain evidence="5 6">LMG 1663</strain>
    </source>
</reference>
<evidence type="ECO:0000256" key="3">
    <source>
        <dbReference type="SAM" id="MobiDB-lite"/>
    </source>
</evidence>
<comment type="caution">
    <text evidence="5">The sequence shown here is derived from an EMBL/GenBank/DDBJ whole genome shotgun (WGS) entry which is preliminary data.</text>
</comment>
<dbReference type="Gene3D" id="2.60.40.2500">
    <property type="match status" value="1"/>
</dbReference>
<sequence>MKMLRLMLPIVSTAGLAGCAHEASTAPVPVAVPGMPSPELALQKSLDRISGFLGSLNERIPTPARQSVALATTPDRAMQRTPAPSARPETTPDTPEGAATSGSLHETIPPHAHEATPLYGKGVVWFGFGDGYARIRCTAGQVCIVRLQKGETMEADALAAEVGSGWRADLVRGTRGIHAGWAVVLTPSPSARSSVLRFTTNRRSYVLALEPSAPAMRIVAFTYSPNDPATQPAPQTEPAANAPVVAQTSPDFSYTISGPEAPFRPMRVYRDGGHTYIQFPPGGINSAPRLVVLAPAMIGTQPYRVIGDSYVVDGPVDDAMLIGAGAHAPVIRMTHGGKA</sequence>
<dbReference type="InterPro" id="IPR033645">
    <property type="entry name" value="VirB9/CagX/TrbG_C"/>
</dbReference>
<gene>
    <name evidence="5" type="ORF">AD947_03995</name>
</gene>
<dbReference type="Proteomes" id="UP000075411">
    <property type="component" value="Unassembled WGS sequence"/>
</dbReference>
<dbReference type="RefSeq" id="WP_061487567.1">
    <property type="nucleotide sequence ID" value="NZ_LHZT01000104.1"/>
</dbReference>
<evidence type="ECO:0000256" key="1">
    <source>
        <dbReference type="ARBA" id="ARBA00006135"/>
    </source>
</evidence>
<name>A0A149U286_9PROT</name>
<proteinExistence type="inferred from homology"/>
<comment type="similarity">
    <text evidence="1">Belongs to the TrbG/VirB9 family.</text>
</comment>
<dbReference type="Pfam" id="PF03524">
    <property type="entry name" value="CagX"/>
    <property type="match status" value="1"/>
</dbReference>
<keyword evidence="2 4" id="KW-0732">Signal</keyword>